<accession>A0A285JKH9</accession>
<evidence type="ECO:0000313" key="1">
    <source>
        <dbReference type="EMBL" id="SNY60317.1"/>
    </source>
</evidence>
<protein>
    <submittedName>
        <fullName evidence="1">Uncharacterized protein</fullName>
    </submittedName>
</protein>
<organism evidence="1 2">
    <name type="scientific">Paractinoplanes atraurantiacus</name>
    <dbReference type="NCBI Taxonomy" id="1036182"/>
    <lineage>
        <taxon>Bacteria</taxon>
        <taxon>Bacillati</taxon>
        <taxon>Actinomycetota</taxon>
        <taxon>Actinomycetes</taxon>
        <taxon>Micromonosporales</taxon>
        <taxon>Micromonosporaceae</taxon>
        <taxon>Paractinoplanes</taxon>
    </lineage>
</organism>
<name>A0A285JKH9_9ACTN</name>
<reference evidence="1 2" key="1">
    <citation type="submission" date="2017-09" db="EMBL/GenBank/DDBJ databases">
        <authorList>
            <person name="Ehlers B."/>
            <person name="Leendertz F.H."/>
        </authorList>
    </citation>
    <scope>NUCLEOTIDE SEQUENCE [LARGE SCALE GENOMIC DNA]</scope>
    <source>
        <strain evidence="1 2">CGMCC 4.6857</strain>
    </source>
</reference>
<dbReference type="RefSeq" id="WP_143235114.1">
    <property type="nucleotide sequence ID" value="NZ_OBDY01000021.1"/>
</dbReference>
<dbReference type="AlphaFoldDB" id="A0A285JKH9"/>
<evidence type="ECO:0000313" key="2">
    <source>
        <dbReference type="Proteomes" id="UP000219612"/>
    </source>
</evidence>
<dbReference type="EMBL" id="OBDY01000021">
    <property type="protein sequence ID" value="SNY60317.1"/>
    <property type="molecule type" value="Genomic_DNA"/>
</dbReference>
<gene>
    <name evidence="1" type="ORF">SAMN05421748_12197</name>
</gene>
<dbReference type="OrthoDB" id="4308386at2"/>
<proteinExistence type="predicted"/>
<sequence>MFGRRARALPDLCTELADAVIRLDERASTKSFRAVVGQAQKSSTEDLSAGLVRLTPAIEQVALGNGGQLASLVAALIEIGGDPLPVLGVLADRVAGGLELAAQFAAVADELGDDVAPPSGATEYRVLRERVVRASGIAPEEAGEVVQAWFTVNAWIPSLLLPLQQKNARLSLPHRDRLTAATTAVGDRIEDAPWLHGLLLVLDDEPLLVLHRETGRAYDLKISGIGDNFQLHTLLAATLIGPERLPGTAPRPAWVAAATNGELMPEGGIQGQFNLTDATGAWIWNEGRPAGIPLLGDHRVVVLDPPAYHRSWNLGRSYPLMLPEMVVTRTLPGDEAAEWARRVAPPAHFGGSAPA</sequence>
<keyword evidence="2" id="KW-1185">Reference proteome</keyword>
<dbReference type="Proteomes" id="UP000219612">
    <property type="component" value="Unassembled WGS sequence"/>
</dbReference>